<proteinExistence type="predicted"/>
<accession>A0A8J3QID8</accession>
<evidence type="ECO:0008006" key="4">
    <source>
        <dbReference type="Google" id="ProtNLM"/>
    </source>
</evidence>
<organism evidence="2 3">
    <name type="scientific">Rhizocola hellebori</name>
    <dbReference type="NCBI Taxonomy" id="1392758"/>
    <lineage>
        <taxon>Bacteria</taxon>
        <taxon>Bacillati</taxon>
        <taxon>Actinomycetota</taxon>
        <taxon>Actinomycetes</taxon>
        <taxon>Micromonosporales</taxon>
        <taxon>Micromonosporaceae</taxon>
        <taxon>Rhizocola</taxon>
    </lineage>
</organism>
<evidence type="ECO:0000313" key="3">
    <source>
        <dbReference type="Proteomes" id="UP000612899"/>
    </source>
</evidence>
<reference evidence="2" key="1">
    <citation type="submission" date="2021-01" db="EMBL/GenBank/DDBJ databases">
        <title>Whole genome shotgun sequence of Rhizocola hellebori NBRC 109834.</title>
        <authorList>
            <person name="Komaki H."/>
            <person name="Tamura T."/>
        </authorList>
    </citation>
    <scope>NUCLEOTIDE SEQUENCE</scope>
    <source>
        <strain evidence="2">NBRC 109834</strain>
    </source>
</reference>
<evidence type="ECO:0000313" key="2">
    <source>
        <dbReference type="EMBL" id="GIH10250.1"/>
    </source>
</evidence>
<name>A0A8J3QID8_9ACTN</name>
<dbReference type="RefSeq" id="WP_203913962.1">
    <property type="nucleotide sequence ID" value="NZ_BONY01000088.1"/>
</dbReference>
<feature type="compositionally biased region" description="Basic and acidic residues" evidence="1">
    <location>
        <begin position="44"/>
        <end position="53"/>
    </location>
</feature>
<evidence type="ECO:0000256" key="1">
    <source>
        <dbReference type="SAM" id="MobiDB-lite"/>
    </source>
</evidence>
<dbReference type="AlphaFoldDB" id="A0A8J3QID8"/>
<protein>
    <recommendedName>
        <fullName evidence="4">Antitoxin</fullName>
    </recommendedName>
</protein>
<feature type="region of interest" description="Disordered" evidence="1">
    <location>
        <begin position="29"/>
        <end position="53"/>
    </location>
</feature>
<dbReference type="EMBL" id="BONY01000088">
    <property type="protein sequence ID" value="GIH10250.1"/>
    <property type="molecule type" value="Genomic_DNA"/>
</dbReference>
<keyword evidence="3" id="KW-1185">Reference proteome</keyword>
<gene>
    <name evidence="2" type="ORF">Rhe02_83170</name>
</gene>
<sequence length="53" mass="5481">MGLFDKLKDKVSEATGIDVDSTLEAAGSAVEGGESLMEAADSFTETKDKLTGN</sequence>
<comment type="caution">
    <text evidence="2">The sequence shown here is derived from an EMBL/GenBank/DDBJ whole genome shotgun (WGS) entry which is preliminary data.</text>
</comment>
<dbReference type="Proteomes" id="UP000612899">
    <property type="component" value="Unassembled WGS sequence"/>
</dbReference>